<evidence type="ECO:0000313" key="11">
    <source>
        <dbReference type="Proteomes" id="UP001623232"/>
    </source>
</evidence>
<dbReference type="NCBIfam" id="TIGR00313">
    <property type="entry name" value="cobQ"/>
    <property type="match status" value="1"/>
</dbReference>
<dbReference type="SUPFAM" id="SSF52317">
    <property type="entry name" value="Class I glutamine amidotransferase-like"/>
    <property type="match status" value="1"/>
</dbReference>
<evidence type="ECO:0000259" key="8">
    <source>
        <dbReference type="Pfam" id="PF01656"/>
    </source>
</evidence>
<dbReference type="InterPro" id="IPR027417">
    <property type="entry name" value="P-loop_NTPase"/>
</dbReference>
<proteinExistence type="inferred from homology"/>
<dbReference type="CDD" id="cd01750">
    <property type="entry name" value="GATase1_CobQ"/>
    <property type="match status" value="1"/>
</dbReference>
<comment type="pathway">
    <text evidence="1 7">Cofactor biosynthesis; adenosylcobalamin biosynthesis.</text>
</comment>
<dbReference type="EMBL" id="CP123584">
    <property type="protein sequence ID" value="WZK90613.1"/>
    <property type="molecule type" value="Genomic_DNA"/>
</dbReference>
<evidence type="ECO:0000256" key="4">
    <source>
        <dbReference type="ARBA" id="ARBA00022573"/>
    </source>
</evidence>
<dbReference type="PROSITE" id="PS00482">
    <property type="entry name" value="DIHYDROOROTASE_1"/>
    <property type="match status" value="1"/>
</dbReference>
<dbReference type="Pfam" id="PF01656">
    <property type="entry name" value="CbiA"/>
    <property type="match status" value="1"/>
</dbReference>
<dbReference type="PANTHER" id="PTHR21343">
    <property type="entry name" value="DETHIOBIOTIN SYNTHETASE"/>
    <property type="match status" value="1"/>
</dbReference>
<feature type="domain" description="CobB/CobQ-like glutamine amidotransferase" evidence="9">
    <location>
        <begin position="250"/>
        <end position="434"/>
    </location>
</feature>
<comment type="function">
    <text evidence="6 7">Catalyzes amidations at positions B, D, E, and G on adenosylcobyrinic A,C-diamide. NH(2) groups are provided by glutamine, and one molecule of ATP is hydrogenolyzed for each amidation.</text>
</comment>
<dbReference type="InterPro" id="IPR002195">
    <property type="entry name" value="Dihydroorotase_CS"/>
</dbReference>
<protein>
    <recommendedName>
        <fullName evidence="3 7">Cobyric acid synthase</fullName>
    </recommendedName>
</protein>
<evidence type="ECO:0000256" key="6">
    <source>
        <dbReference type="ARBA" id="ARBA00025166"/>
    </source>
</evidence>
<comment type="similarity">
    <text evidence="2 7">Belongs to the CobB/CobQ family. CobQ subfamily.</text>
</comment>
<dbReference type="Proteomes" id="UP001623232">
    <property type="component" value="Chromosome"/>
</dbReference>
<organism evidence="10 11">
    <name type="scientific">Aliisedimentitalea scapharcae</name>
    <dbReference type="NCBI Taxonomy" id="1524259"/>
    <lineage>
        <taxon>Bacteria</taxon>
        <taxon>Pseudomonadati</taxon>
        <taxon>Pseudomonadota</taxon>
        <taxon>Alphaproteobacteria</taxon>
        <taxon>Rhodobacterales</taxon>
        <taxon>Roseobacteraceae</taxon>
        <taxon>Aliisedimentitalea</taxon>
    </lineage>
</organism>
<evidence type="ECO:0000256" key="3">
    <source>
        <dbReference type="ARBA" id="ARBA00019833"/>
    </source>
</evidence>
<dbReference type="InterPro" id="IPR004459">
    <property type="entry name" value="CobQ_synth"/>
</dbReference>
<reference evidence="10 11" key="1">
    <citation type="submission" date="2023-04" db="EMBL/GenBank/DDBJ databases">
        <title>Complete genome sequence of Alisedimentitalea scapharcae.</title>
        <authorList>
            <person name="Rong J.-C."/>
            <person name="Yi M.-L."/>
            <person name="Zhao Q."/>
        </authorList>
    </citation>
    <scope>NUCLEOTIDE SEQUENCE [LARGE SCALE GENOMIC DNA]</scope>
    <source>
        <strain evidence="10 11">KCTC 42119</strain>
    </source>
</reference>
<accession>A0ABZ2XY64</accession>
<sequence length="490" mass="52117">MTRAIMIQGTGSNVGKSLVVAGLARAFVNRGLRVAPFKPQNMSNNAAVTPEGGEIGRAQALQARAARRTPHTDMNPVLLKPETDTGAQVIVHGQRRGTRSAGSFMRDKSGLLDAALESFARLAADADLVLIEGAGSPAETNLRQGDIANMGFACAANVPVLLVGDIHRGGVIAQIVGTQAVLDPVDLDQIVGFAVNRFRGDLSLFDGGRDDIVRRTGWPCLGVVPWFNEAWRLPAEDMMDIASHVGGACKIVVPQLERMANFDDLDPLSAEPGVTVDIVPAGRALPGDADLILIPGSKSTIGDLAYLKAQGWDVDIHAHVRRGGHVLGVCGGYQMLGKTIDDPDGVDGHPGKVDGLGLLDVDTVMGGTKTVTLTQAHVLDSNEPVDGYEIHMGRSSGPDCDRAWLGIDGRREGARSRSGLVRGTYLHGLFSSDPFRAKFLEELGHQSDLRYEDGVDDVLDQLAVHLEEHLNLDQLWDLAGPVAQATRTAS</sequence>
<evidence type="ECO:0000256" key="7">
    <source>
        <dbReference type="HAMAP-Rule" id="MF_00028"/>
    </source>
</evidence>
<keyword evidence="5 7" id="KW-0315">Glutamine amidotransferase</keyword>
<dbReference type="InterPro" id="IPR011698">
    <property type="entry name" value="GATase_3"/>
</dbReference>
<dbReference type="PANTHER" id="PTHR21343:SF1">
    <property type="entry name" value="COBYRIC ACID SYNTHASE"/>
    <property type="match status" value="1"/>
</dbReference>
<dbReference type="RefSeq" id="WP_406649523.1">
    <property type="nucleotide sequence ID" value="NZ_CP123584.1"/>
</dbReference>
<keyword evidence="4 7" id="KW-0169">Cobalamin biosynthesis</keyword>
<evidence type="ECO:0000256" key="5">
    <source>
        <dbReference type="ARBA" id="ARBA00022962"/>
    </source>
</evidence>
<dbReference type="InterPro" id="IPR029062">
    <property type="entry name" value="Class_I_gatase-like"/>
</dbReference>
<feature type="active site" description="Nucleophile" evidence="7">
    <location>
        <position position="330"/>
    </location>
</feature>
<keyword evidence="11" id="KW-1185">Reference proteome</keyword>
<dbReference type="SUPFAM" id="SSF52540">
    <property type="entry name" value="P-loop containing nucleoside triphosphate hydrolases"/>
    <property type="match status" value="1"/>
</dbReference>
<dbReference type="Gene3D" id="3.40.50.880">
    <property type="match status" value="1"/>
</dbReference>
<evidence type="ECO:0000313" key="10">
    <source>
        <dbReference type="EMBL" id="WZK90613.1"/>
    </source>
</evidence>
<dbReference type="HAMAP" id="MF_00028">
    <property type="entry name" value="CobQ"/>
    <property type="match status" value="1"/>
</dbReference>
<feature type="active site" evidence="7">
    <location>
        <position position="427"/>
    </location>
</feature>
<evidence type="ECO:0000256" key="1">
    <source>
        <dbReference type="ARBA" id="ARBA00004953"/>
    </source>
</evidence>
<dbReference type="Gene3D" id="3.40.50.300">
    <property type="entry name" value="P-loop containing nucleotide triphosphate hydrolases"/>
    <property type="match status" value="1"/>
</dbReference>
<dbReference type="PROSITE" id="PS51274">
    <property type="entry name" value="GATASE_COBBQ"/>
    <property type="match status" value="1"/>
</dbReference>
<dbReference type="NCBIfam" id="NF001989">
    <property type="entry name" value="PRK00784.1"/>
    <property type="match status" value="1"/>
</dbReference>
<evidence type="ECO:0000259" key="9">
    <source>
        <dbReference type="Pfam" id="PF07685"/>
    </source>
</evidence>
<name>A0ABZ2XY64_9RHOB</name>
<feature type="domain" description="CobQ/CobB/MinD/ParA nucleotide binding" evidence="8">
    <location>
        <begin position="5"/>
        <end position="238"/>
    </location>
</feature>
<dbReference type="Pfam" id="PF07685">
    <property type="entry name" value="GATase_3"/>
    <property type="match status" value="1"/>
</dbReference>
<gene>
    <name evidence="7" type="primary">cobQ</name>
    <name evidence="10" type="ORF">QEZ52_08730</name>
</gene>
<dbReference type="InterPro" id="IPR033949">
    <property type="entry name" value="CobQ_GATase1"/>
</dbReference>
<dbReference type="InterPro" id="IPR002586">
    <property type="entry name" value="CobQ/CobB/MinD/ParA_Nub-bd_dom"/>
</dbReference>
<evidence type="ECO:0000256" key="2">
    <source>
        <dbReference type="ARBA" id="ARBA00006205"/>
    </source>
</evidence>